<reference evidence="1 2" key="1">
    <citation type="journal article" date="2006" name="Science">
        <title>Genome of rice cluster I archaea -- the key methane producers in the rice rhizosphere.</title>
        <authorList>
            <person name="Erkel C."/>
            <person name="Kube M."/>
            <person name="Reinhardt R."/>
            <person name="Liesack W."/>
        </authorList>
    </citation>
    <scope>NUCLEOTIDE SEQUENCE [LARGE SCALE GENOMIC DNA]</scope>
    <source>
        <strain evidence="2">DSM 22066 / NBRC 105507 / MRE50</strain>
    </source>
</reference>
<gene>
    <name evidence="1" type="ORF">RCIX2719</name>
</gene>
<proteinExistence type="predicted"/>
<protein>
    <submittedName>
        <fullName evidence="1">Predicted redox-active protein (CxxC motives)</fullName>
    </submittedName>
</protein>
<dbReference type="InterPro" id="IPR021246">
    <property type="entry name" value="DUF2797"/>
</dbReference>
<accession>Q0W1I3</accession>
<dbReference type="Proteomes" id="UP000000663">
    <property type="component" value="Chromosome"/>
</dbReference>
<dbReference type="OrthoDB" id="45375at2157"/>
<keyword evidence="2" id="KW-1185">Reference proteome</keyword>
<organism evidence="1 2">
    <name type="scientific">Methanocella arvoryzae (strain DSM 22066 / NBRC 105507 / MRE50)</name>
    <dbReference type="NCBI Taxonomy" id="351160"/>
    <lineage>
        <taxon>Archaea</taxon>
        <taxon>Methanobacteriati</taxon>
        <taxon>Methanobacteriota</taxon>
        <taxon>Stenosarchaea group</taxon>
        <taxon>Methanomicrobia</taxon>
        <taxon>Methanocellales</taxon>
        <taxon>Methanocellaceae</taxon>
        <taxon>Methanocella</taxon>
    </lineage>
</organism>
<dbReference type="RefSeq" id="WP_012034827.1">
    <property type="nucleotide sequence ID" value="NC_009464.1"/>
</dbReference>
<dbReference type="Pfam" id="PF10977">
    <property type="entry name" value="DUF2797"/>
    <property type="match status" value="1"/>
</dbReference>
<dbReference type="AlphaFoldDB" id="Q0W1I3"/>
<dbReference type="eggNOG" id="arCOG03129">
    <property type="taxonomic scope" value="Archaea"/>
</dbReference>
<dbReference type="EMBL" id="AM114193">
    <property type="protein sequence ID" value="CAJ37760.1"/>
    <property type="molecule type" value="Genomic_DNA"/>
</dbReference>
<sequence>MRIIGYSSIDKALVVAPGPKVLDISSGIAMTLTGRGCAGRWDGDKYIPCDSSVAPYCQRCVGAADACVICRGECRKPEKTCNEEHSVYLAVFAPSTIKVGVSRTYRLETRLNEQGADEGYEIARFPDGEAARRLERELSAKYPDRLGFTDKIKAGCIDRAAIDATITDFTPIRRFSFKYFPRELWMAPILIKPDVGMTVSGTVFGVKGQALVLEKYDTLYAMSLDSLIGYDWEEVQCNSGQKRKGSLQVSLSGF</sequence>
<dbReference type="GeneID" id="5143210"/>
<evidence type="ECO:0000313" key="1">
    <source>
        <dbReference type="EMBL" id="CAJ37760.1"/>
    </source>
</evidence>
<dbReference type="KEGG" id="rci:RCIX2719"/>
<name>Q0W1I3_METAR</name>
<evidence type="ECO:0000313" key="2">
    <source>
        <dbReference type="Proteomes" id="UP000000663"/>
    </source>
</evidence>
<dbReference type="STRING" id="351160.RCIX2719"/>